<reference evidence="3 4" key="1">
    <citation type="submission" date="2010-12" db="EMBL/GenBank/DDBJ databases">
        <authorList>
            <person name="Muzny D."/>
            <person name="Qin X."/>
            <person name="Deng J."/>
            <person name="Jiang H."/>
            <person name="Liu Y."/>
            <person name="Qu J."/>
            <person name="Song X.-Z."/>
            <person name="Zhang L."/>
            <person name="Thornton R."/>
            <person name="Coyle M."/>
            <person name="Francisco L."/>
            <person name="Jackson L."/>
            <person name="Javaid M."/>
            <person name="Korchina V."/>
            <person name="Kovar C."/>
            <person name="Mata R."/>
            <person name="Mathew T."/>
            <person name="Ngo R."/>
            <person name="Nguyen L."/>
            <person name="Nguyen N."/>
            <person name="Okwuonu G."/>
            <person name="Ongeri F."/>
            <person name="Pham C."/>
            <person name="Simmons D."/>
            <person name="Wilczek-Boney K."/>
            <person name="Hale W."/>
            <person name="Jakkamsetti A."/>
            <person name="Pham P."/>
            <person name="Ruth R."/>
            <person name="San Lucas F."/>
            <person name="Warren J."/>
            <person name="Zhang J."/>
            <person name="Zhao Z."/>
            <person name="Zhou C."/>
            <person name="Zhu D."/>
            <person name="Lee S."/>
            <person name="Bess C."/>
            <person name="Blankenburg K."/>
            <person name="Forbes L."/>
            <person name="Fu Q."/>
            <person name="Gubbala S."/>
            <person name="Hirani K."/>
            <person name="Jayaseelan J.C."/>
            <person name="Lara F."/>
            <person name="Munidasa M."/>
            <person name="Palculict T."/>
            <person name="Patil S."/>
            <person name="Pu L.-L."/>
            <person name="Saada N."/>
            <person name="Tang L."/>
            <person name="Weissenberger G."/>
            <person name="Zhu Y."/>
            <person name="Hemphill L."/>
            <person name="Shang Y."/>
            <person name="Youmans B."/>
            <person name="Ayvaz T."/>
            <person name="Ross M."/>
            <person name="Santibanez J."/>
            <person name="Aqrawi P."/>
            <person name="Gross S."/>
            <person name="Joshi V."/>
            <person name="Fowler G."/>
            <person name="Nazareth L."/>
            <person name="Reid J."/>
            <person name="Worley K."/>
            <person name="Petrosino J."/>
            <person name="Highlander S."/>
            <person name="Gibbs R."/>
        </authorList>
    </citation>
    <scope>NUCLEOTIDE SEQUENCE [LARGE SCALE GENOMIC DNA]</scope>
    <source>
        <strain evidence="3 4">ATCC 23263</strain>
    </source>
</reference>
<keyword evidence="4" id="KW-1185">Reference proteome</keyword>
<accession>E6MFC7</accession>
<gene>
    <name evidence="3" type="ORF">HMP0721_0710</name>
</gene>
<dbReference type="InterPro" id="IPR001509">
    <property type="entry name" value="Epimerase_deHydtase"/>
</dbReference>
<proteinExistence type="inferred from homology"/>
<evidence type="ECO:0000313" key="4">
    <source>
        <dbReference type="Proteomes" id="UP000004754"/>
    </source>
</evidence>
<evidence type="ECO:0000259" key="2">
    <source>
        <dbReference type="Pfam" id="PF01370"/>
    </source>
</evidence>
<dbReference type="PANTHER" id="PTHR43000">
    <property type="entry name" value="DTDP-D-GLUCOSE 4,6-DEHYDRATASE-RELATED"/>
    <property type="match status" value="1"/>
</dbReference>
<evidence type="ECO:0000313" key="3">
    <source>
        <dbReference type="EMBL" id="EFV02287.1"/>
    </source>
</evidence>
<dbReference type="STRING" id="887929.HMP0721_0710"/>
<dbReference type="EMBL" id="AEQN01000011">
    <property type="protein sequence ID" value="EFV02287.1"/>
    <property type="molecule type" value="Genomic_DNA"/>
</dbReference>
<dbReference type="RefSeq" id="WP_006598134.1">
    <property type="nucleotide sequence ID" value="NZ_GL622359.1"/>
</dbReference>
<dbReference type="Proteomes" id="UP000004754">
    <property type="component" value="Unassembled WGS sequence"/>
</dbReference>
<dbReference type="HOGENOM" id="CLU_007383_4_0_9"/>
<feature type="domain" description="NAD-dependent epimerase/dehydratase" evidence="2">
    <location>
        <begin position="26"/>
        <end position="268"/>
    </location>
</feature>
<dbReference type="Gene3D" id="3.40.50.720">
    <property type="entry name" value="NAD(P)-binding Rossmann-like Domain"/>
    <property type="match status" value="1"/>
</dbReference>
<dbReference type="AlphaFoldDB" id="E6MFC7"/>
<organism evidence="3 4">
    <name type="scientific">Pseudoramibacter alactolyticus ATCC 23263</name>
    <dbReference type="NCBI Taxonomy" id="887929"/>
    <lineage>
        <taxon>Bacteria</taxon>
        <taxon>Bacillati</taxon>
        <taxon>Bacillota</taxon>
        <taxon>Clostridia</taxon>
        <taxon>Eubacteriales</taxon>
        <taxon>Eubacteriaceae</taxon>
        <taxon>Pseudoramibacter</taxon>
    </lineage>
</organism>
<comment type="similarity">
    <text evidence="1">Belongs to the NAD(P)-dependent epimerase/dehydratase family.</text>
</comment>
<dbReference type="SUPFAM" id="SSF51735">
    <property type="entry name" value="NAD(P)-binding Rossmann-fold domains"/>
    <property type="match status" value="1"/>
</dbReference>
<dbReference type="OrthoDB" id="9811743at2"/>
<sequence length="352" mass="39701">MEKVLMEDLNYINNKIDFSILAGKTIAITGATGLIGQSLVKSLLFFNQYSDQKINIVAIVRDLNKAHHIFGEEDDTLKFYVSDIRDLRPKNINVNFVIHAASQTASKNFIDQPIKTIETALKGTQNVLKFAKANPVQSFVYLSSMEVYGTPQTDELVREDHPTDINTMAIRSCYPESKRMCENLCVAYSQEFGIPIKVVRLTQTFGPGGNYCDGRVFAEFARCAIEGKDIVLHTKGETKRSYLYIADAVTAIFMVLFFGKTGEAYNAANANTYCSIFEMAKLVAKNNSKNCIKVKIKEEKISNFGYAPTLHMNLSTEKLENLGWRPQIDLKDAFDRLIKSMQTDNEKFLKEI</sequence>
<protein>
    <submittedName>
        <fullName evidence="3">NAD dependent epimerase/dehydratase family protein</fullName>
    </submittedName>
</protein>
<dbReference type="eggNOG" id="COG0451">
    <property type="taxonomic scope" value="Bacteria"/>
</dbReference>
<comment type="caution">
    <text evidence="3">The sequence shown here is derived from an EMBL/GenBank/DDBJ whole genome shotgun (WGS) entry which is preliminary data.</text>
</comment>
<evidence type="ECO:0000256" key="1">
    <source>
        <dbReference type="ARBA" id="ARBA00007637"/>
    </source>
</evidence>
<name>E6MFC7_9FIRM</name>
<dbReference type="InterPro" id="IPR036291">
    <property type="entry name" value="NAD(P)-bd_dom_sf"/>
</dbReference>
<dbReference type="Pfam" id="PF01370">
    <property type="entry name" value="Epimerase"/>
    <property type="match status" value="1"/>
</dbReference>